<feature type="region of interest" description="Disordered" evidence="5">
    <location>
        <begin position="109"/>
        <end position="201"/>
    </location>
</feature>
<gene>
    <name evidence="7" type="ORF">N0V93_008285</name>
</gene>
<feature type="compositionally biased region" description="Pro residues" evidence="5">
    <location>
        <begin position="114"/>
        <end position="125"/>
    </location>
</feature>
<dbReference type="PROSITE" id="PS00518">
    <property type="entry name" value="ZF_RING_1"/>
    <property type="match status" value="1"/>
</dbReference>
<comment type="caution">
    <text evidence="7">The sequence shown here is derived from an EMBL/GenBank/DDBJ whole genome shotgun (WGS) entry which is preliminary data.</text>
</comment>
<dbReference type="PANTHER" id="PTHR11685">
    <property type="entry name" value="RBR FAMILY RING FINGER AND IBR DOMAIN-CONTAINING"/>
    <property type="match status" value="1"/>
</dbReference>
<dbReference type="GO" id="GO:0004842">
    <property type="term" value="F:ubiquitin-protein transferase activity"/>
    <property type="evidence" value="ECO:0007669"/>
    <property type="project" value="InterPro"/>
</dbReference>
<keyword evidence="4" id="KW-0862">Zinc</keyword>
<dbReference type="GO" id="GO:0008270">
    <property type="term" value="F:zinc ion binding"/>
    <property type="evidence" value="ECO:0007669"/>
    <property type="project" value="UniProtKB-KW"/>
</dbReference>
<dbReference type="Pfam" id="PF01485">
    <property type="entry name" value="IBR"/>
    <property type="match status" value="1"/>
</dbReference>
<evidence type="ECO:0000313" key="8">
    <source>
        <dbReference type="Proteomes" id="UP001140453"/>
    </source>
</evidence>
<dbReference type="GO" id="GO:0016567">
    <property type="term" value="P:protein ubiquitination"/>
    <property type="evidence" value="ECO:0007669"/>
    <property type="project" value="InterPro"/>
</dbReference>
<dbReference type="InterPro" id="IPR002867">
    <property type="entry name" value="IBR_dom"/>
</dbReference>
<evidence type="ECO:0000256" key="5">
    <source>
        <dbReference type="SAM" id="MobiDB-lite"/>
    </source>
</evidence>
<dbReference type="SUPFAM" id="SSF57850">
    <property type="entry name" value="RING/U-box"/>
    <property type="match status" value="2"/>
</dbReference>
<dbReference type="AlphaFoldDB" id="A0A9W8YQ13"/>
<sequence>MAGATGDVLLPSQVKMDDDSYELILKLMLEDSRQLAEGKGKQKEGNISDTEVAFNLYAKEIENALTIDADHRLVMSIQQALSTDANALTQLQDEERMAQHDHEVAIALSEGRDPPPMPTSPPAPDIVPEASLAHDPDAKPSLKRKAAKDTDHAQATKVPRTGDFDSARRSDKGKEPEHTHAQPAKRPRTETFDFRDETDDGKDLILHGKRARLGESSSWAANRQPPRNHRTCTSCIESTPELLLIRAPCQHEYCHDCIKSLFTLAMRDETLFPPKCCQQAIPAEQHARILGSNLVHLYHAKQIEFSTENRTYCHNTECGKFINSVDAGHCSSCGMRTCTSCKKVAHLGDCPQDAELHRILEMAEQKGWRRCTKCNSMVELSHGCNHMTLVILYPLKALSDDQS</sequence>
<dbReference type="Gene3D" id="3.30.40.10">
    <property type="entry name" value="Zinc/RING finger domain, C3HC4 (zinc finger)"/>
    <property type="match status" value="1"/>
</dbReference>
<name>A0A9W8YQ13_9PEZI</name>
<proteinExistence type="predicted"/>
<reference evidence="7" key="1">
    <citation type="submission" date="2022-10" db="EMBL/GenBank/DDBJ databases">
        <title>Tapping the CABI collections for fungal endophytes: first genome assemblies for Collariella, Neodidymelliopsis, Ascochyta clinopodiicola, Didymella pomorum, Didymosphaeria variabile, Neocosmospora piperis and Neocucurbitaria cava.</title>
        <authorList>
            <person name="Hill R."/>
        </authorList>
    </citation>
    <scope>NUCLEOTIDE SEQUENCE</scope>
    <source>
        <strain evidence="7">IMI 355082</strain>
    </source>
</reference>
<protein>
    <recommendedName>
        <fullName evidence="6">IBR domain-containing protein</fullName>
    </recommendedName>
</protein>
<dbReference type="EMBL" id="JAPEVB010000005">
    <property type="protein sequence ID" value="KAJ4387687.1"/>
    <property type="molecule type" value="Genomic_DNA"/>
</dbReference>
<keyword evidence="3" id="KW-0833">Ubl conjugation pathway</keyword>
<evidence type="ECO:0000256" key="1">
    <source>
        <dbReference type="ARBA" id="ARBA00022723"/>
    </source>
</evidence>
<evidence type="ECO:0000256" key="3">
    <source>
        <dbReference type="ARBA" id="ARBA00022786"/>
    </source>
</evidence>
<dbReference type="InterPro" id="IPR017907">
    <property type="entry name" value="Znf_RING_CS"/>
</dbReference>
<feature type="domain" description="IBR" evidence="6">
    <location>
        <begin position="300"/>
        <end position="348"/>
    </location>
</feature>
<feature type="compositionally biased region" description="Basic and acidic residues" evidence="5">
    <location>
        <begin position="187"/>
        <end position="201"/>
    </location>
</feature>
<keyword evidence="8" id="KW-1185">Reference proteome</keyword>
<evidence type="ECO:0000259" key="6">
    <source>
        <dbReference type="Pfam" id="PF01485"/>
    </source>
</evidence>
<evidence type="ECO:0000313" key="7">
    <source>
        <dbReference type="EMBL" id="KAJ4387687.1"/>
    </source>
</evidence>
<keyword evidence="2" id="KW-0863">Zinc-finger</keyword>
<evidence type="ECO:0000256" key="4">
    <source>
        <dbReference type="ARBA" id="ARBA00022833"/>
    </source>
</evidence>
<accession>A0A9W8YQ13</accession>
<dbReference type="CDD" id="cd20335">
    <property type="entry name" value="BRcat_RBR"/>
    <property type="match status" value="1"/>
</dbReference>
<dbReference type="InterPro" id="IPR013083">
    <property type="entry name" value="Znf_RING/FYVE/PHD"/>
</dbReference>
<feature type="compositionally biased region" description="Basic and acidic residues" evidence="5">
    <location>
        <begin position="147"/>
        <end position="180"/>
    </location>
</feature>
<dbReference type="Proteomes" id="UP001140453">
    <property type="component" value="Unassembled WGS sequence"/>
</dbReference>
<keyword evidence="1" id="KW-0479">Metal-binding</keyword>
<organism evidence="7 8">
    <name type="scientific">Gnomoniopsis smithogilvyi</name>
    <dbReference type="NCBI Taxonomy" id="1191159"/>
    <lineage>
        <taxon>Eukaryota</taxon>
        <taxon>Fungi</taxon>
        <taxon>Dikarya</taxon>
        <taxon>Ascomycota</taxon>
        <taxon>Pezizomycotina</taxon>
        <taxon>Sordariomycetes</taxon>
        <taxon>Sordariomycetidae</taxon>
        <taxon>Diaporthales</taxon>
        <taxon>Gnomoniaceae</taxon>
        <taxon>Gnomoniopsis</taxon>
    </lineage>
</organism>
<dbReference type="OrthoDB" id="10009520at2759"/>
<evidence type="ECO:0000256" key="2">
    <source>
        <dbReference type="ARBA" id="ARBA00022771"/>
    </source>
</evidence>
<dbReference type="InterPro" id="IPR031127">
    <property type="entry name" value="E3_UB_ligase_RBR"/>
</dbReference>